<evidence type="ECO:0000256" key="10">
    <source>
        <dbReference type="PIRSR" id="PIRSR000017-1"/>
    </source>
</evidence>
<evidence type="ECO:0000313" key="12">
    <source>
        <dbReference type="EMBL" id="KAB1072979.1"/>
    </source>
</evidence>
<feature type="binding site" description="covalent" evidence="10">
    <location>
        <position position="317"/>
    </location>
    <ligand>
        <name>heme</name>
        <dbReference type="ChEBI" id="CHEBI:30413"/>
        <label>4</label>
    </ligand>
</feature>
<keyword evidence="13" id="KW-1185">Reference proteome</keyword>
<dbReference type="Gene3D" id="1.10.468.10">
    <property type="entry name" value="Photosynthetic Reaction Center, subunit C, domain 2"/>
    <property type="match status" value="2"/>
</dbReference>
<accession>A0A6N6MNE8</accession>
<feature type="binding site" description="axial binding residue" evidence="11">
    <location>
        <position position="163"/>
    </location>
    <ligand>
        <name>heme</name>
        <dbReference type="ChEBI" id="CHEBI:30413"/>
        <label>2</label>
    </ligand>
    <ligandPart>
        <name>Fe</name>
        <dbReference type="ChEBI" id="CHEBI:18248"/>
    </ligandPart>
</feature>
<evidence type="ECO:0000256" key="5">
    <source>
        <dbReference type="ARBA" id="ARBA00022617"/>
    </source>
</evidence>
<keyword evidence="8 9" id="KW-0408">Iron</keyword>
<evidence type="ECO:0000256" key="9">
    <source>
        <dbReference type="PIRNR" id="PIRNR000017"/>
    </source>
</evidence>
<dbReference type="GO" id="GO:0005506">
    <property type="term" value="F:iron ion binding"/>
    <property type="evidence" value="ECO:0007669"/>
    <property type="project" value="InterPro"/>
</dbReference>
<dbReference type="GO" id="GO:0030077">
    <property type="term" value="C:plasma membrane light-harvesting complex"/>
    <property type="evidence" value="ECO:0007669"/>
    <property type="project" value="InterPro"/>
</dbReference>
<feature type="binding site" description="covalent" evidence="10">
    <location>
        <position position="256"/>
    </location>
    <ligand>
        <name>heme</name>
        <dbReference type="ChEBI" id="CHEBI:30413"/>
        <label>3</label>
    </ligand>
</feature>
<keyword evidence="3 9" id="KW-0813">Transport</keyword>
<keyword evidence="7 9" id="KW-0249">Electron transport</keyword>
<comment type="caution">
    <text evidence="12">The sequence shown here is derived from an EMBL/GenBank/DDBJ whole genome shotgun (WGS) entry which is preliminary data.</text>
</comment>
<dbReference type="InterPro" id="IPR003158">
    <property type="entry name" value="Photosyn_RC_cyt_c-su"/>
</dbReference>
<organism evidence="12 13">
    <name type="scientific">Methylobacterium planeticum</name>
    <dbReference type="NCBI Taxonomy" id="2615211"/>
    <lineage>
        <taxon>Bacteria</taxon>
        <taxon>Pseudomonadati</taxon>
        <taxon>Pseudomonadota</taxon>
        <taxon>Alphaproteobacteria</taxon>
        <taxon>Hyphomicrobiales</taxon>
        <taxon>Methylobacteriaceae</taxon>
        <taxon>Methylobacterium</taxon>
    </lineage>
</organism>
<evidence type="ECO:0000256" key="8">
    <source>
        <dbReference type="ARBA" id="ARBA00023004"/>
    </source>
</evidence>
<feature type="binding site" description="axial binding residue" evidence="11">
    <location>
        <position position="151"/>
    </location>
    <ligand>
        <name>heme</name>
        <dbReference type="ChEBI" id="CHEBI:30413"/>
        <label>4</label>
    </ligand>
    <ligandPart>
        <name>Fe</name>
        <dbReference type="ChEBI" id="CHEBI:18248"/>
    </ligandPart>
</feature>
<dbReference type="SUPFAM" id="SSF48695">
    <property type="entry name" value="Multiheme cytochromes"/>
    <property type="match status" value="1"/>
</dbReference>
<feature type="binding site" description="axial binding residue" evidence="11">
    <location>
        <position position="321"/>
    </location>
    <ligand>
        <name>heme</name>
        <dbReference type="ChEBI" id="CHEBI:30413"/>
        <label>4</label>
    </ligand>
    <ligandPart>
        <name>Fe</name>
        <dbReference type="ChEBI" id="CHEBI:18248"/>
    </ligandPart>
</feature>
<feature type="binding site" description="covalent" evidence="10">
    <location>
        <position position="114"/>
    </location>
    <ligand>
        <name>heme</name>
        <dbReference type="ChEBI" id="CHEBI:30413"/>
        <label>1</label>
    </ligand>
</feature>
<evidence type="ECO:0000256" key="11">
    <source>
        <dbReference type="PIRSR" id="PIRSR000017-2"/>
    </source>
</evidence>
<dbReference type="NCBIfam" id="NF040706">
    <property type="entry name" value="photo_cyt_PufC"/>
    <property type="match status" value="1"/>
</dbReference>
<dbReference type="InterPro" id="IPR023119">
    <property type="entry name" value="Multihaem_cyt_PRC_cyt_su-like"/>
</dbReference>
<feature type="binding site" description="axial binding residue" evidence="11">
    <location>
        <position position="245"/>
    </location>
    <ligand>
        <name>heme</name>
        <dbReference type="ChEBI" id="CHEBI:30413"/>
        <label>3</label>
    </ligand>
    <ligandPart>
        <name>Fe</name>
        <dbReference type="ChEBI" id="CHEBI:18248"/>
    </ligandPart>
</feature>
<dbReference type="RefSeq" id="WP_150964169.1">
    <property type="nucleotide sequence ID" value="NZ_VZZJ01000010.1"/>
</dbReference>
<proteinExistence type="predicted"/>
<feature type="binding site" description="covalent" evidence="10">
    <location>
        <position position="320"/>
    </location>
    <ligand>
        <name>heme</name>
        <dbReference type="ChEBI" id="CHEBI:30413"/>
        <label>4</label>
    </ligand>
</feature>
<feature type="binding site" description="covalent" evidence="10">
    <location>
        <position position="259"/>
    </location>
    <ligand>
        <name>heme</name>
        <dbReference type="ChEBI" id="CHEBI:30413"/>
        <label>3</label>
    </ligand>
</feature>
<dbReference type="CDD" id="cd09224">
    <property type="entry name" value="CytoC_RC"/>
    <property type="match status" value="1"/>
</dbReference>
<evidence type="ECO:0000256" key="7">
    <source>
        <dbReference type="ARBA" id="ARBA00022982"/>
    </source>
</evidence>
<evidence type="ECO:0000256" key="6">
    <source>
        <dbReference type="ARBA" id="ARBA00022723"/>
    </source>
</evidence>
<feature type="binding site" description="axial binding residue" evidence="11">
    <location>
        <position position="137"/>
    </location>
    <ligand>
        <name>heme</name>
        <dbReference type="ChEBI" id="CHEBI:30413"/>
        <label>2</label>
    </ligand>
    <ligandPart>
        <name>Fe</name>
        <dbReference type="ChEBI" id="CHEBI:18248"/>
    </ligandPart>
</feature>
<feature type="binding site" description="axial binding residue" evidence="11">
    <location>
        <position position="118"/>
    </location>
    <ligand>
        <name>heme</name>
        <dbReference type="ChEBI" id="CHEBI:30413"/>
        <label>1</label>
    </ligand>
    <ligandPart>
        <name>Fe</name>
        <dbReference type="ChEBI" id="CHEBI:18248"/>
    </ligandPart>
</feature>
<dbReference type="GO" id="GO:0019684">
    <property type="term" value="P:photosynthesis, light reaction"/>
    <property type="evidence" value="ECO:0007669"/>
    <property type="project" value="InterPro"/>
</dbReference>
<dbReference type="Pfam" id="PF02276">
    <property type="entry name" value="CytoC_RC"/>
    <property type="match status" value="1"/>
</dbReference>
<dbReference type="GO" id="GO:0009055">
    <property type="term" value="F:electron transfer activity"/>
    <property type="evidence" value="ECO:0007669"/>
    <property type="project" value="InterPro"/>
</dbReference>
<evidence type="ECO:0000256" key="2">
    <source>
        <dbReference type="ARBA" id="ARBA00015978"/>
    </source>
</evidence>
<dbReference type="Proteomes" id="UP000441523">
    <property type="component" value="Unassembled WGS sequence"/>
</dbReference>
<dbReference type="InterPro" id="IPR036280">
    <property type="entry name" value="Multihaem_cyt_sf"/>
</dbReference>
<feature type="binding site" description="covalent" evidence="10">
    <location>
        <position position="117"/>
    </location>
    <ligand>
        <name>heme</name>
        <dbReference type="ChEBI" id="CHEBI:30413"/>
        <label>1</label>
    </ligand>
</feature>
<dbReference type="EMBL" id="VZZJ01000010">
    <property type="protein sequence ID" value="KAB1072979.1"/>
    <property type="molecule type" value="Genomic_DNA"/>
</dbReference>
<dbReference type="AlphaFoldDB" id="A0A6N6MNE8"/>
<comment type="PTM">
    <text evidence="9 10">Binds 4 heme groups per subunit.</text>
</comment>
<keyword evidence="5 9" id="KW-0349">Heme</keyword>
<evidence type="ECO:0000256" key="4">
    <source>
        <dbReference type="ARBA" id="ARBA00022531"/>
    </source>
</evidence>
<evidence type="ECO:0000256" key="3">
    <source>
        <dbReference type="ARBA" id="ARBA00022448"/>
    </source>
</evidence>
<keyword evidence="6 9" id="KW-0479">Metal-binding</keyword>
<keyword evidence="4 9" id="KW-0602">Photosynthesis</keyword>
<feature type="binding site" description="axial binding residue" evidence="11">
    <location>
        <position position="260"/>
    </location>
    <ligand>
        <name>heme</name>
        <dbReference type="ChEBI" id="CHEBI:30413"/>
        <label>3</label>
    </ligand>
    <ligandPart>
        <name>Fe</name>
        <dbReference type="ChEBI" id="CHEBI:18248"/>
    </ligandPart>
</feature>
<dbReference type="PIRSF" id="PIRSF000017">
    <property type="entry name" value="RC_cytochrome"/>
    <property type="match status" value="1"/>
</dbReference>
<keyword evidence="9" id="KW-0674">Reaction center</keyword>
<name>A0A6N6MNE8_9HYPH</name>
<feature type="binding site" description="covalent" evidence="10">
    <location>
        <position position="162"/>
    </location>
    <ligand>
        <name>heme</name>
        <dbReference type="ChEBI" id="CHEBI:30413"/>
        <label>2</label>
    </ligand>
</feature>
<evidence type="ECO:0000313" key="13">
    <source>
        <dbReference type="Proteomes" id="UP000441523"/>
    </source>
</evidence>
<reference evidence="12 13" key="1">
    <citation type="submission" date="2019-09" db="EMBL/GenBank/DDBJ databases">
        <title>YIM 132548 draft genome.</title>
        <authorList>
            <person name="Jiang L."/>
        </authorList>
    </citation>
    <scope>NUCLEOTIDE SEQUENCE [LARGE SCALE GENOMIC DNA]</scope>
    <source>
        <strain evidence="12 13">YIM 132548</strain>
    </source>
</reference>
<evidence type="ECO:0000256" key="1">
    <source>
        <dbReference type="ARBA" id="ARBA00003196"/>
    </source>
</evidence>
<feature type="binding site" description="axial binding residue" evidence="11">
    <location>
        <position position="101"/>
    </location>
    <ligand>
        <name>heme</name>
        <dbReference type="ChEBI" id="CHEBI:30413"/>
        <label>1</label>
    </ligand>
    <ligandPart>
        <name>Fe</name>
        <dbReference type="ChEBI" id="CHEBI:18248"/>
    </ligandPart>
</feature>
<gene>
    <name evidence="12" type="ORF">F6X51_13425</name>
</gene>
<sequence length="351" mass="38083">MIGFRLALLLLLVPLAIALNVFGLIVSKTLNRPNTQSEQHGYRGTGMVLLQERKAKTAALAANAIPASVPYAGDEGAKAGTVYENVKVLGNVNVGEFTRLMVSMTKWVAADQGCAACHNTANFADDSLYTKVVARRMLQMVQHVNSDWTKHVGETGVTCYTCHRGQLVPPNVWFSDPGPTQAGGSAQMPAGKNHPSMVAGGSALPLDPFTPYLEQNGEIRVASKTALQTGNPQSIKQAQWTYSLMMSFSKSLGVNCNFCHNTRSFYSWSDSPPQRITAWHGIRMVRDLNSNYLNPLSDKLPANRLGPAAGDAPKVFCATCHNGVSKPLFGVSMVKEFPELREKTQLQSDGR</sequence>
<dbReference type="GO" id="GO:0020037">
    <property type="term" value="F:heme binding"/>
    <property type="evidence" value="ECO:0007669"/>
    <property type="project" value="InterPro"/>
</dbReference>
<protein>
    <recommendedName>
        <fullName evidence="2 9">Photosynthetic reaction center cytochrome c subunit</fullName>
    </recommendedName>
</protein>
<feature type="binding site" description="covalent" evidence="10">
    <location>
        <position position="159"/>
    </location>
    <ligand>
        <name>heme</name>
        <dbReference type="ChEBI" id="CHEBI:30413"/>
        <label>2</label>
    </ligand>
</feature>
<comment type="function">
    <text evidence="1 9">The reaction center of purple bacteria contains a tightly bound cytochrome molecule which re-reduces the photo oxidized primary electron donor.</text>
</comment>